<keyword evidence="3" id="KW-1185">Reference proteome</keyword>
<accession>A0ABT5HII5</accession>
<evidence type="ECO:0000313" key="2">
    <source>
        <dbReference type="EMBL" id="MDC7676052.1"/>
    </source>
</evidence>
<dbReference type="EMBL" id="JAQQKV010000001">
    <property type="protein sequence ID" value="MDC7676052.1"/>
    <property type="molecule type" value="Genomic_DNA"/>
</dbReference>
<keyword evidence="1" id="KW-0812">Transmembrane</keyword>
<dbReference type="Proteomes" id="UP001218579">
    <property type="component" value="Unassembled WGS sequence"/>
</dbReference>
<comment type="caution">
    <text evidence="2">The sequence shown here is derived from an EMBL/GenBank/DDBJ whole genome shotgun (WGS) entry which is preliminary data.</text>
</comment>
<sequence length="143" mass="15799">MDKRAFHITGTIYIVIAMLLGGVIGFLKASGHQLPSLGTPLLWGMIALLIVLAMAVSILWWRASDEAVREAHKWAWFWGGSCGLMVVMPVYFLSVATGGEFGESLMAYFNAHGSAFEFGIMTGLIPPIVGYVIAWGIWWLRHR</sequence>
<keyword evidence="1" id="KW-1133">Transmembrane helix</keyword>
<evidence type="ECO:0000313" key="3">
    <source>
        <dbReference type="Proteomes" id="UP001218579"/>
    </source>
</evidence>
<evidence type="ECO:0000256" key="1">
    <source>
        <dbReference type="SAM" id="Phobius"/>
    </source>
</evidence>
<proteinExistence type="predicted"/>
<feature type="transmembrane region" description="Helical" evidence="1">
    <location>
        <begin position="41"/>
        <end position="63"/>
    </location>
</feature>
<name>A0ABT5HII5_9CAUL</name>
<gene>
    <name evidence="2" type="ORF">PQU98_07920</name>
</gene>
<feature type="transmembrane region" description="Helical" evidence="1">
    <location>
        <begin position="75"/>
        <end position="98"/>
    </location>
</feature>
<reference evidence="2 3" key="1">
    <citation type="submission" date="2023-01" db="EMBL/GenBank/DDBJ databases">
        <title>Novel species of the genus Asticcacaulis isolated from rivers.</title>
        <authorList>
            <person name="Lu H."/>
        </authorList>
    </citation>
    <scope>NUCLEOTIDE SEQUENCE [LARGE SCALE GENOMIC DNA]</scope>
    <source>
        <strain evidence="2 3">LKC15W</strain>
    </source>
</reference>
<keyword evidence="1" id="KW-0472">Membrane</keyword>
<feature type="transmembrane region" description="Helical" evidence="1">
    <location>
        <begin position="118"/>
        <end position="140"/>
    </location>
</feature>
<protein>
    <submittedName>
        <fullName evidence="2">Uncharacterized protein</fullName>
    </submittedName>
</protein>
<dbReference type="RefSeq" id="WP_272744358.1">
    <property type="nucleotide sequence ID" value="NZ_JAQQKV010000001.1"/>
</dbReference>
<organism evidence="2 3">
    <name type="scientific">Asticcacaulis machinosus</name>
    <dbReference type="NCBI Taxonomy" id="2984211"/>
    <lineage>
        <taxon>Bacteria</taxon>
        <taxon>Pseudomonadati</taxon>
        <taxon>Pseudomonadota</taxon>
        <taxon>Alphaproteobacteria</taxon>
        <taxon>Caulobacterales</taxon>
        <taxon>Caulobacteraceae</taxon>
        <taxon>Asticcacaulis</taxon>
    </lineage>
</organism>
<feature type="transmembrane region" description="Helical" evidence="1">
    <location>
        <begin position="12"/>
        <end position="29"/>
    </location>
</feature>